<evidence type="ECO:0000259" key="1">
    <source>
        <dbReference type="Pfam" id="PF13191"/>
    </source>
</evidence>
<dbReference type="GO" id="GO:0005524">
    <property type="term" value="F:ATP binding"/>
    <property type="evidence" value="ECO:0007669"/>
    <property type="project" value="UniProtKB-KW"/>
</dbReference>
<evidence type="ECO:0000313" key="4">
    <source>
        <dbReference type="Proteomes" id="UP001149607"/>
    </source>
</evidence>
<evidence type="ECO:0000313" key="3">
    <source>
        <dbReference type="EMBL" id="WWY03149.1"/>
    </source>
</evidence>
<reference evidence="3" key="2">
    <citation type="submission" date="2024-02" db="EMBL/GenBank/DDBJ databases">
        <title>Neisseria leonii sp. nov.</title>
        <authorList>
            <person name="Boutroux M."/>
            <person name="Favre-Rochex S."/>
            <person name="Gorgette O."/>
            <person name="Touak G."/>
            <person name="Muhle E."/>
            <person name="Chesneau O."/>
            <person name="Clermont D."/>
            <person name="Rahi P."/>
        </authorList>
    </citation>
    <scope>NUCLEOTIDE SEQUENCE</scope>
    <source>
        <strain evidence="3">51.81</strain>
    </source>
</reference>
<dbReference type="SUPFAM" id="SSF52540">
    <property type="entry name" value="P-loop containing nucleoside triphosphate hydrolases"/>
    <property type="match status" value="1"/>
</dbReference>
<keyword evidence="2" id="KW-0067">ATP-binding</keyword>
<dbReference type="EMBL" id="CP146598">
    <property type="protein sequence ID" value="WWY03149.1"/>
    <property type="molecule type" value="Genomic_DNA"/>
</dbReference>
<sequence>MNPVNNPFTPGAGATPPALVGRDKIINDAKVAIERLKLGRSAQGMILVGLRGVGKTVLLERLKEEFQTAGAYTIWVESPESQDFMAVVAPQIREVLLKLQQSEKAKHLATRSLSALVGLLRSVKVGYEGFEISWDYPIEKGLADSGVFEHDLISMFVEVGQAAKAGGTPVVLMVDEIQYMDRKLMGSLIAALHRCTQLGLPVILFGAGLPQIRAVAGNVKSYTERMFLYPVVDRLSDDDAKSAIEMPVVAEGANVEQEALDIAVAHTKGYPYFLQEFGKQLWNVASGPNLTKADAEEAEGLTTQELDESFFRSRVDRLTPAELQFLAAMAELGNGPYAVSDIASLLGKKATNAIGPHRANLITKGMIWSPAHGDVDFTVPMFAEFVRRHYRLDTGGKDYEKKDI</sequence>
<name>A0A9X4ID17_9NEIS</name>
<dbReference type="InterPro" id="IPR041664">
    <property type="entry name" value="AAA_16"/>
</dbReference>
<evidence type="ECO:0000313" key="2">
    <source>
        <dbReference type="EMBL" id="MDD9326727.1"/>
    </source>
</evidence>
<accession>A0A9X4ID17</accession>
<proteinExistence type="predicted"/>
<dbReference type="PANTHER" id="PTHR34301:SF8">
    <property type="entry name" value="ATPASE DOMAIN-CONTAINING PROTEIN"/>
    <property type="match status" value="1"/>
</dbReference>
<keyword evidence="4" id="KW-1185">Reference proteome</keyword>
<protein>
    <submittedName>
        <fullName evidence="2">ATP-binding protein</fullName>
    </submittedName>
</protein>
<dbReference type="RefSeq" id="WP_274584074.1">
    <property type="nucleotide sequence ID" value="NZ_CP146598.1"/>
</dbReference>
<dbReference type="AlphaFoldDB" id="A0A9X4ID17"/>
<gene>
    <name evidence="2" type="ORF">ORY91_000094</name>
    <name evidence="3" type="ORF">V9W64_10785</name>
</gene>
<dbReference type="PANTHER" id="PTHR34301">
    <property type="entry name" value="DNA-BINDING PROTEIN-RELATED"/>
    <property type="match status" value="1"/>
</dbReference>
<keyword evidence="2" id="KW-0547">Nucleotide-binding</keyword>
<dbReference type="EMBL" id="JAPQFL010000001">
    <property type="protein sequence ID" value="MDD9326727.1"/>
    <property type="molecule type" value="Genomic_DNA"/>
</dbReference>
<feature type="domain" description="Orc1-like AAA ATPase" evidence="1">
    <location>
        <begin position="19"/>
        <end position="204"/>
    </location>
</feature>
<organism evidence="2">
    <name type="scientific">Neisseria leonii</name>
    <dbReference type="NCBI Taxonomy" id="2995413"/>
    <lineage>
        <taxon>Bacteria</taxon>
        <taxon>Pseudomonadati</taxon>
        <taxon>Pseudomonadota</taxon>
        <taxon>Betaproteobacteria</taxon>
        <taxon>Neisseriales</taxon>
        <taxon>Neisseriaceae</taxon>
        <taxon>Neisseria</taxon>
    </lineage>
</organism>
<dbReference type="InterPro" id="IPR027417">
    <property type="entry name" value="P-loop_NTPase"/>
</dbReference>
<reference evidence="2" key="1">
    <citation type="submission" date="2022-10" db="EMBL/GenBank/DDBJ databases">
        <authorList>
            <person name="Boutroux M."/>
        </authorList>
    </citation>
    <scope>NUCLEOTIDE SEQUENCE</scope>
    <source>
        <strain evidence="2">51.81</strain>
    </source>
</reference>
<dbReference type="Gene3D" id="3.40.50.300">
    <property type="entry name" value="P-loop containing nucleotide triphosphate hydrolases"/>
    <property type="match status" value="1"/>
</dbReference>
<dbReference type="Pfam" id="PF13191">
    <property type="entry name" value="AAA_16"/>
    <property type="match status" value="1"/>
</dbReference>
<dbReference type="Proteomes" id="UP001149607">
    <property type="component" value="Chromosome"/>
</dbReference>